<dbReference type="Proteomes" id="UP000515838">
    <property type="component" value="Chromosome"/>
</dbReference>
<proteinExistence type="predicted"/>
<evidence type="ECO:0000313" key="4">
    <source>
        <dbReference type="Proteomes" id="UP000515838"/>
    </source>
</evidence>
<reference evidence="3 4" key="1">
    <citation type="submission" date="2020-08" db="EMBL/GenBank/DDBJ databases">
        <title>Streptomycin Non-resistant strain, P. mexicana.</title>
        <authorList>
            <person name="Ganesh-Kumar S."/>
            <person name="Zhe T."/>
            <person name="Yu Z."/>
            <person name="Min Y."/>
        </authorList>
    </citation>
    <scope>NUCLEOTIDE SEQUENCE [LARGE SCALE GENOMIC DNA]</scope>
    <source>
        <strain evidence="3 4">GTZY2</strain>
    </source>
</reference>
<organism evidence="3 4">
    <name type="scientific">Pseudoxanthomonas mexicana</name>
    <dbReference type="NCBI Taxonomy" id="128785"/>
    <lineage>
        <taxon>Bacteria</taxon>
        <taxon>Pseudomonadati</taxon>
        <taxon>Pseudomonadota</taxon>
        <taxon>Gammaproteobacteria</taxon>
        <taxon>Lysobacterales</taxon>
        <taxon>Lysobacteraceae</taxon>
        <taxon>Pseudoxanthomonas</taxon>
    </lineage>
</organism>
<protein>
    <submittedName>
        <fullName evidence="3">DUF2059 domain-containing protein</fullName>
    </submittedName>
</protein>
<keyword evidence="1" id="KW-0732">Signal</keyword>
<feature type="chain" id="PRO_5028994674" evidence="1">
    <location>
        <begin position="21"/>
        <end position="166"/>
    </location>
</feature>
<feature type="signal peptide" evidence="1">
    <location>
        <begin position="1"/>
        <end position="20"/>
    </location>
</feature>
<dbReference type="EMBL" id="CP060731">
    <property type="protein sequence ID" value="QNN77992.1"/>
    <property type="molecule type" value="Genomic_DNA"/>
</dbReference>
<feature type="domain" description="DUF2059" evidence="2">
    <location>
        <begin position="92"/>
        <end position="148"/>
    </location>
</feature>
<dbReference type="GeneID" id="81469456"/>
<dbReference type="Pfam" id="PF09832">
    <property type="entry name" value="DUF2059"/>
    <property type="match status" value="1"/>
</dbReference>
<sequence length="166" mass="18734">MKKWMLCLLFVVIAPATVHAAPASEASVHELLEVTRARQMLEQVYGQMESMYAGSMQQALGDDVTPETQARMQRFSARMTALMKQEMGWDVMAPMYVDIYSKSFSEDEIHGMLAFYRTPAGQAVIEKMPMVMQNTMHAVQERMGAMMPAMQKMIAEEMEHTPAASE</sequence>
<dbReference type="AlphaFoldDB" id="A0A7G9TD17"/>
<accession>A0A7G9TD17</accession>
<dbReference type="RefSeq" id="WP_187573470.1">
    <property type="nucleotide sequence ID" value="NZ_CP060731.1"/>
</dbReference>
<dbReference type="InterPro" id="IPR018637">
    <property type="entry name" value="DUF2059"/>
</dbReference>
<evidence type="ECO:0000256" key="1">
    <source>
        <dbReference type="SAM" id="SignalP"/>
    </source>
</evidence>
<gene>
    <name evidence="3" type="ORF">IAE60_00675</name>
</gene>
<name>A0A7G9TD17_PSEMX</name>
<evidence type="ECO:0000313" key="3">
    <source>
        <dbReference type="EMBL" id="QNN77992.1"/>
    </source>
</evidence>
<evidence type="ECO:0000259" key="2">
    <source>
        <dbReference type="Pfam" id="PF09832"/>
    </source>
</evidence>